<dbReference type="Pfam" id="PF00174">
    <property type="entry name" value="Oxidored_molyb"/>
    <property type="match status" value="1"/>
</dbReference>
<dbReference type="Gene3D" id="3.90.420.10">
    <property type="entry name" value="Oxidoreductase, molybdopterin-binding domain"/>
    <property type="match status" value="1"/>
</dbReference>
<dbReference type="GO" id="GO:0016491">
    <property type="term" value="F:oxidoreductase activity"/>
    <property type="evidence" value="ECO:0007669"/>
    <property type="project" value="InterPro"/>
</dbReference>
<dbReference type="PANTHER" id="PTHR43032">
    <property type="entry name" value="PROTEIN-METHIONINE-SULFOXIDE REDUCTASE"/>
    <property type="match status" value="1"/>
</dbReference>
<dbReference type="InterPro" id="IPR000572">
    <property type="entry name" value="OxRdtase_Mopterin-bd_dom"/>
</dbReference>
<comment type="caution">
    <text evidence="2">The sequence shown here is derived from an EMBL/GenBank/DDBJ whole genome shotgun (WGS) entry which is preliminary data.</text>
</comment>
<proteinExistence type="predicted"/>
<dbReference type="InterPro" id="IPR036374">
    <property type="entry name" value="OxRdtase_Mopterin-bd_sf"/>
</dbReference>
<sequence>MKCYFIEEKSIRIKGVRYVVDCVVEEESLKSIKDVENLVNAVFHTVFNVKNSFELVFDSNEPIGSNHLLYRFKFMLDNGRFIGVRVVTKNNIVRRILFTVPEEPDKSYINISFLNEQPILKGDARFNNGGHPPGQVYIPNLVIYNILGIPKFTIEEWQLEVTGLVENPVILNLDRLYDLGLTDYTIDFHCVTGWSVRNVRMRGVPFERILSLVKPKHGVKWIYTEGMDGYTTIFPFEEVLRPDVFLALEMNGRPLEFLHGYPVRLIVPHLYGWKSAKWLRKIVFTDKYVNGYWESFGYHPRGRVYEEERFKDY</sequence>
<evidence type="ECO:0000313" key="2">
    <source>
        <dbReference type="EMBL" id="HEF87496.1"/>
    </source>
</evidence>
<evidence type="ECO:0000259" key="1">
    <source>
        <dbReference type="Pfam" id="PF00174"/>
    </source>
</evidence>
<protein>
    <submittedName>
        <fullName evidence="2">Molybdopterin-binding oxidoreductase</fullName>
    </submittedName>
</protein>
<dbReference type="PANTHER" id="PTHR43032:SF4">
    <property type="entry name" value="OXIDOREDUCTASE MOLYBDOPTERIN-BINDING DOMAIN-CONTAINING PROTEIN"/>
    <property type="match status" value="1"/>
</dbReference>
<reference evidence="2" key="1">
    <citation type="journal article" date="2020" name="mSystems">
        <title>Genome- and Community-Level Interaction Insights into Carbon Utilization and Element Cycling Functions of Hydrothermarchaeota in Hydrothermal Sediment.</title>
        <authorList>
            <person name="Zhou Z."/>
            <person name="Liu Y."/>
            <person name="Xu W."/>
            <person name="Pan J."/>
            <person name="Luo Z.H."/>
            <person name="Li M."/>
        </authorList>
    </citation>
    <scope>NUCLEOTIDE SEQUENCE [LARGE SCALE GENOMIC DNA]</scope>
    <source>
        <strain evidence="2">SpSt-23</strain>
    </source>
</reference>
<dbReference type="SUPFAM" id="SSF56524">
    <property type="entry name" value="Oxidoreductase molybdopterin-binding domain"/>
    <property type="match status" value="1"/>
</dbReference>
<organism evidence="2">
    <name type="scientific">Thermosphaera aggregans</name>
    <dbReference type="NCBI Taxonomy" id="54254"/>
    <lineage>
        <taxon>Archaea</taxon>
        <taxon>Thermoproteota</taxon>
        <taxon>Thermoprotei</taxon>
        <taxon>Desulfurococcales</taxon>
        <taxon>Desulfurococcaceae</taxon>
        <taxon>Thermosphaera</taxon>
    </lineage>
</organism>
<dbReference type="PRINTS" id="PR00407">
    <property type="entry name" value="EUMOPTERIN"/>
</dbReference>
<dbReference type="EMBL" id="DSJT01000023">
    <property type="protein sequence ID" value="HEF87496.1"/>
    <property type="molecule type" value="Genomic_DNA"/>
</dbReference>
<feature type="domain" description="Oxidoreductase molybdopterin-binding" evidence="1">
    <location>
        <begin position="148"/>
        <end position="293"/>
    </location>
</feature>
<name>A0A7C2BLF5_9CREN</name>
<dbReference type="InterPro" id="IPR008335">
    <property type="entry name" value="Mopterin_OxRdtase_euk"/>
</dbReference>
<gene>
    <name evidence="2" type="ORF">ENP55_04275</name>
</gene>
<dbReference type="AlphaFoldDB" id="A0A7C2BLF5"/>
<accession>A0A7C2BLF5</accession>